<dbReference type="SUPFAM" id="SSF55124">
    <property type="entry name" value="Nitrite/Sulfite reductase N-terminal domain-like"/>
    <property type="match status" value="1"/>
</dbReference>
<dbReference type="InterPro" id="IPR045169">
    <property type="entry name" value="NO2/SO3_Rdtase_4Fe4S_prot"/>
</dbReference>
<keyword evidence="4" id="KW-0411">Iron-sulfur</keyword>
<dbReference type="Gene3D" id="3.30.70.3340">
    <property type="match status" value="1"/>
</dbReference>
<evidence type="ECO:0000313" key="8">
    <source>
        <dbReference type="Proteomes" id="UP001500339"/>
    </source>
</evidence>
<keyword evidence="3" id="KW-0408">Iron</keyword>
<feature type="domain" description="Nitrite/sulphite reductase 4Fe-4S" evidence="5">
    <location>
        <begin position="93"/>
        <end position="228"/>
    </location>
</feature>
<protein>
    <submittedName>
        <fullName evidence="7">4Fe-4S-binding domain protein</fullName>
    </submittedName>
</protein>
<dbReference type="PANTHER" id="PTHR11493:SF54">
    <property type="entry name" value="ANAEROBIC SULFITE REDUCTASE SUBUNIT C"/>
    <property type="match status" value="1"/>
</dbReference>
<dbReference type="Pfam" id="PF01077">
    <property type="entry name" value="NIR_SIR"/>
    <property type="match status" value="1"/>
</dbReference>
<dbReference type="SUPFAM" id="SSF56014">
    <property type="entry name" value="Nitrite and sulphite reductase 4Fe-4S domain-like"/>
    <property type="match status" value="1"/>
</dbReference>
<dbReference type="Proteomes" id="UP001500339">
    <property type="component" value="Unassembled WGS sequence"/>
</dbReference>
<feature type="domain" description="Nitrite/Sulfite reductase ferredoxin-like" evidence="6">
    <location>
        <begin position="20"/>
        <end position="85"/>
    </location>
</feature>
<accession>A0ABP3TRL6</accession>
<comment type="caution">
    <text evidence="7">The sequence shown here is derived from an EMBL/GenBank/DDBJ whole genome shotgun (WGS) entry which is preliminary data.</text>
</comment>
<reference evidence="8" key="1">
    <citation type="journal article" date="2019" name="Int. J. Syst. Evol. Microbiol.">
        <title>The Global Catalogue of Microorganisms (GCM) 10K type strain sequencing project: providing services to taxonomists for standard genome sequencing and annotation.</title>
        <authorList>
            <consortium name="The Broad Institute Genomics Platform"/>
            <consortium name="The Broad Institute Genome Sequencing Center for Infectious Disease"/>
            <person name="Wu L."/>
            <person name="Ma J."/>
        </authorList>
    </citation>
    <scope>NUCLEOTIDE SEQUENCE [LARGE SCALE GENOMIC DNA]</scope>
    <source>
        <strain evidence="8">JCM 1405</strain>
    </source>
</reference>
<dbReference type="EMBL" id="BAAACF010000001">
    <property type="protein sequence ID" value="GAA0716506.1"/>
    <property type="molecule type" value="Genomic_DNA"/>
</dbReference>
<keyword evidence="1" id="KW-0004">4Fe-4S</keyword>
<dbReference type="InterPro" id="IPR006067">
    <property type="entry name" value="NO2/SO3_Rdtase_4Fe4S_dom"/>
</dbReference>
<evidence type="ECO:0000256" key="2">
    <source>
        <dbReference type="ARBA" id="ARBA00022723"/>
    </source>
</evidence>
<evidence type="ECO:0000256" key="3">
    <source>
        <dbReference type="ARBA" id="ARBA00023004"/>
    </source>
</evidence>
<evidence type="ECO:0000259" key="6">
    <source>
        <dbReference type="Pfam" id="PF03460"/>
    </source>
</evidence>
<evidence type="ECO:0000313" key="7">
    <source>
        <dbReference type="EMBL" id="GAA0716506.1"/>
    </source>
</evidence>
<dbReference type="PANTHER" id="PTHR11493">
    <property type="entry name" value="SULFITE REDUCTASE [NADPH] SUBUNIT BETA-RELATED"/>
    <property type="match status" value="1"/>
</dbReference>
<sequence>MRKVNEEEIKALKGQGFILQNNNEDFVCRVITVDGTLKKEKLCKLGEIADKYGYGHISFTTRLTVEIPGIKYESIENVKRELEEVGLYSGGTGNRVRPVVACKGTVCKFGLLDTQSLAREVHEKFYLGFYDMKLPHKFKVGIAGCPNNCTKADLNDFGIVGGKKGSVKIFLGGKWGKKPKIGEELGGLYSLEEALNIMEKVILAYKDESPIGERFGTLVDRIGVEAFK</sequence>
<dbReference type="Gene3D" id="3.30.413.10">
    <property type="entry name" value="Sulfite Reductase Hemoprotein, domain 1"/>
    <property type="match status" value="1"/>
</dbReference>
<evidence type="ECO:0000256" key="4">
    <source>
        <dbReference type="ARBA" id="ARBA00023014"/>
    </source>
</evidence>
<dbReference type="InterPro" id="IPR036136">
    <property type="entry name" value="Nit/Sulf_reduc_fer-like_dom_sf"/>
</dbReference>
<evidence type="ECO:0000259" key="5">
    <source>
        <dbReference type="Pfam" id="PF01077"/>
    </source>
</evidence>
<dbReference type="Pfam" id="PF03460">
    <property type="entry name" value="NIR_SIR_ferr"/>
    <property type="match status" value="1"/>
</dbReference>
<name>A0ABP3TRL6_9CLOT</name>
<keyword evidence="2" id="KW-0479">Metal-binding</keyword>
<dbReference type="InterPro" id="IPR045854">
    <property type="entry name" value="NO2/SO3_Rdtase_4Fe4S_sf"/>
</dbReference>
<dbReference type="InterPro" id="IPR005117">
    <property type="entry name" value="NiRdtase/SiRdtase_haem-b_fer"/>
</dbReference>
<gene>
    <name evidence="7" type="ORF">GCM10008905_01050</name>
</gene>
<evidence type="ECO:0000256" key="1">
    <source>
        <dbReference type="ARBA" id="ARBA00022485"/>
    </source>
</evidence>
<keyword evidence="8" id="KW-1185">Reference proteome</keyword>
<organism evidence="7 8">
    <name type="scientific">Clostridium malenominatum</name>
    <dbReference type="NCBI Taxonomy" id="1539"/>
    <lineage>
        <taxon>Bacteria</taxon>
        <taxon>Bacillati</taxon>
        <taxon>Bacillota</taxon>
        <taxon>Clostridia</taxon>
        <taxon>Eubacteriales</taxon>
        <taxon>Clostridiaceae</taxon>
        <taxon>Clostridium</taxon>
    </lineage>
</organism>
<dbReference type="RefSeq" id="WP_343765310.1">
    <property type="nucleotide sequence ID" value="NZ_BAAACF010000001.1"/>
</dbReference>
<proteinExistence type="predicted"/>